<gene>
    <name evidence="1" type="ORF">CMEL01_10218</name>
</gene>
<comment type="caution">
    <text evidence="1">The sequence shown here is derived from an EMBL/GenBank/DDBJ whole genome shotgun (WGS) entry which is preliminary data.</text>
</comment>
<organism evidence="1 2">
    <name type="scientific">Colletotrichum melonis</name>
    <dbReference type="NCBI Taxonomy" id="1209925"/>
    <lineage>
        <taxon>Eukaryota</taxon>
        <taxon>Fungi</taxon>
        <taxon>Dikarya</taxon>
        <taxon>Ascomycota</taxon>
        <taxon>Pezizomycotina</taxon>
        <taxon>Sordariomycetes</taxon>
        <taxon>Hypocreomycetidae</taxon>
        <taxon>Glomerellales</taxon>
        <taxon>Glomerellaceae</taxon>
        <taxon>Colletotrichum</taxon>
        <taxon>Colletotrichum acutatum species complex</taxon>
    </lineage>
</organism>
<proteinExistence type="predicted"/>
<name>A0AAI9XE56_9PEZI</name>
<dbReference type="Proteomes" id="UP001239795">
    <property type="component" value="Unassembled WGS sequence"/>
</dbReference>
<dbReference type="EMBL" id="MLGG01000090">
    <property type="protein sequence ID" value="KAK1445975.1"/>
    <property type="molecule type" value="Genomic_DNA"/>
</dbReference>
<evidence type="ECO:0000313" key="1">
    <source>
        <dbReference type="EMBL" id="KAK1445975.1"/>
    </source>
</evidence>
<evidence type="ECO:0000313" key="2">
    <source>
        <dbReference type="Proteomes" id="UP001239795"/>
    </source>
</evidence>
<accession>A0AAI9XE56</accession>
<sequence>MSLIPDPEVVNKLPKKYSGLDDKLEYIPDHTIHTKYTAYKHAHAETKASNTTYKNTAHPLGLRRPYPPGLIPNGTTINGFKYSVESHQILAPLAGTASSNAQTHADRRGSFNNKYEDVLAAKNQYKSHVGQSNLAAESATRFAKLRYQHD</sequence>
<dbReference type="AlphaFoldDB" id="A0AAI9XE56"/>
<reference evidence="1 2" key="1">
    <citation type="submission" date="2016-10" db="EMBL/GenBank/DDBJ databases">
        <title>The genome sequence of Colletotrichum fioriniae PJ7.</title>
        <authorList>
            <person name="Baroncelli R."/>
        </authorList>
    </citation>
    <scope>NUCLEOTIDE SEQUENCE [LARGE SCALE GENOMIC DNA]</scope>
    <source>
        <strain evidence="1">Col 31</strain>
    </source>
</reference>
<keyword evidence="2" id="KW-1185">Reference proteome</keyword>
<protein>
    <submittedName>
        <fullName evidence="1">Uncharacterized protein</fullName>
    </submittedName>
</protein>